<keyword evidence="3 6" id="KW-0812">Transmembrane</keyword>
<proteinExistence type="predicted"/>
<gene>
    <name evidence="7" type="ORF">FHR20_003248</name>
</gene>
<dbReference type="AlphaFoldDB" id="A0A7X5V1R1"/>
<keyword evidence="5 6" id="KW-0472">Membrane</keyword>
<protein>
    <submittedName>
        <fullName evidence="7">Lipopolysaccharide export system permease protein</fullName>
    </submittedName>
</protein>
<feature type="transmembrane region" description="Helical" evidence="6">
    <location>
        <begin position="7"/>
        <end position="29"/>
    </location>
</feature>
<comment type="caution">
    <text evidence="7">The sequence shown here is derived from an EMBL/GenBank/DDBJ whole genome shotgun (WGS) entry which is preliminary data.</text>
</comment>
<evidence type="ECO:0000313" key="7">
    <source>
        <dbReference type="EMBL" id="NIJ66275.1"/>
    </source>
</evidence>
<feature type="transmembrane region" description="Helical" evidence="6">
    <location>
        <begin position="102"/>
        <end position="124"/>
    </location>
</feature>
<dbReference type="GO" id="GO:0015920">
    <property type="term" value="P:lipopolysaccharide transport"/>
    <property type="evidence" value="ECO:0007669"/>
    <property type="project" value="TreeGrafter"/>
</dbReference>
<organism evidence="7 8">
    <name type="scientific">Sphingomonas leidyi</name>
    <dbReference type="NCBI Taxonomy" id="68569"/>
    <lineage>
        <taxon>Bacteria</taxon>
        <taxon>Pseudomonadati</taxon>
        <taxon>Pseudomonadota</taxon>
        <taxon>Alphaproteobacteria</taxon>
        <taxon>Sphingomonadales</taxon>
        <taxon>Sphingomonadaceae</taxon>
        <taxon>Sphingomonas</taxon>
    </lineage>
</organism>
<dbReference type="InterPro" id="IPR030922">
    <property type="entry name" value="LptF"/>
</dbReference>
<dbReference type="Proteomes" id="UP000564677">
    <property type="component" value="Unassembled WGS sequence"/>
</dbReference>
<dbReference type="NCBIfam" id="TIGR04407">
    <property type="entry name" value="LptF_YjgP"/>
    <property type="match status" value="1"/>
</dbReference>
<feature type="transmembrane region" description="Helical" evidence="6">
    <location>
        <begin position="306"/>
        <end position="322"/>
    </location>
</feature>
<dbReference type="GO" id="GO:0043190">
    <property type="term" value="C:ATP-binding cassette (ABC) transporter complex"/>
    <property type="evidence" value="ECO:0007669"/>
    <property type="project" value="InterPro"/>
</dbReference>
<evidence type="ECO:0000256" key="2">
    <source>
        <dbReference type="ARBA" id="ARBA00022475"/>
    </source>
</evidence>
<feature type="transmembrane region" description="Helical" evidence="6">
    <location>
        <begin position="60"/>
        <end position="81"/>
    </location>
</feature>
<keyword evidence="2" id="KW-1003">Cell membrane</keyword>
<dbReference type="InterPro" id="IPR005495">
    <property type="entry name" value="LptG/LptF_permease"/>
</dbReference>
<sequence>MNSIDRYMARLIAVPLISTLLISAMLLVLDRMLRLFEFVATEGGPVSVVWRMLANLLPEYLGLGIPIGLMLGCLLAFRRLATSSELDVLRAVGMSYTRLLKVPFMFAIALAALNLAIVGFIQPWSRYNYEQLRFELRSGALGASIKVGEFTSFGAKMTMRIEESKDEGRRLSGIFVQMMTKDGTPVAVTAQSGQFLRSDDPDVIIFRLQNGTLVHHDRNSPEPRVLTFTTHNLPIPLPKYEQFRNRGGKNIERTLPELAVIGRNPQASDEDREGSRSAFHFRLAEVASMFLLPFLAVALGVPPKRSTSALGVFLSIVMIVTYHKVNEYGQSIGELGRVDPLIALWGPFMLFAGLVIWMYYQIAYVPGGQPIGGLEKAFSKMIKAITRRLPGRRRRLRREEEAAA</sequence>
<evidence type="ECO:0000256" key="3">
    <source>
        <dbReference type="ARBA" id="ARBA00022692"/>
    </source>
</evidence>
<dbReference type="GO" id="GO:0055085">
    <property type="term" value="P:transmembrane transport"/>
    <property type="evidence" value="ECO:0007669"/>
    <property type="project" value="InterPro"/>
</dbReference>
<reference evidence="7 8" key="1">
    <citation type="submission" date="2020-03" db="EMBL/GenBank/DDBJ databases">
        <title>Genomic Encyclopedia of Type Strains, Phase IV (KMG-IV): sequencing the most valuable type-strain genomes for metagenomic binning, comparative biology and taxonomic classification.</title>
        <authorList>
            <person name="Goeker M."/>
        </authorList>
    </citation>
    <scope>NUCLEOTIDE SEQUENCE [LARGE SCALE GENOMIC DNA]</scope>
    <source>
        <strain evidence="7 8">DSM 4733</strain>
    </source>
</reference>
<evidence type="ECO:0000256" key="6">
    <source>
        <dbReference type="SAM" id="Phobius"/>
    </source>
</evidence>
<evidence type="ECO:0000256" key="5">
    <source>
        <dbReference type="ARBA" id="ARBA00023136"/>
    </source>
</evidence>
<evidence type="ECO:0000256" key="1">
    <source>
        <dbReference type="ARBA" id="ARBA00004651"/>
    </source>
</evidence>
<keyword evidence="8" id="KW-1185">Reference proteome</keyword>
<keyword evidence="4 6" id="KW-1133">Transmembrane helix</keyword>
<dbReference type="RefSeq" id="WP_208413686.1">
    <property type="nucleotide sequence ID" value="NZ_CP170557.1"/>
</dbReference>
<name>A0A7X5V1R1_9SPHN</name>
<dbReference type="EMBL" id="JAASQV010000003">
    <property type="protein sequence ID" value="NIJ66275.1"/>
    <property type="molecule type" value="Genomic_DNA"/>
</dbReference>
<dbReference type="Pfam" id="PF03739">
    <property type="entry name" value="LptF_LptG"/>
    <property type="match status" value="1"/>
</dbReference>
<feature type="transmembrane region" description="Helical" evidence="6">
    <location>
        <begin position="342"/>
        <end position="360"/>
    </location>
</feature>
<dbReference type="PANTHER" id="PTHR33529:SF6">
    <property type="entry name" value="YJGP_YJGQ FAMILY PERMEASE"/>
    <property type="match status" value="1"/>
</dbReference>
<evidence type="ECO:0000256" key="4">
    <source>
        <dbReference type="ARBA" id="ARBA00022989"/>
    </source>
</evidence>
<evidence type="ECO:0000313" key="8">
    <source>
        <dbReference type="Proteomes" id="UP000564677"/>
    </source>
</evidence>
<comment type="subcellular location">
    <subcellularLocation>
        <location evidence="1">Cell membrane</location>
        <topology evidence="1">Multi-pass membrane protein</topology>
    </subcellularLocation>
</comment>
<dbReference type="PANTHER" id="PTHR33529">
    <property type="entry name" value="SLR0882 PROTEIN-RELATED"/>
    <property type="match status" value="1"/>
</dbReference>
<feature type="transmembrane region" description="Helical" evidence="6">
    <location>
        <begin position="279"/>
        <end position="299"/>
    </location>
</feature>
<accession>A0A7X5V1R1</accession>